<evidence type="ECO:0000313" key="3">
    <source>
        <dbReference type="EMBL" id="ACF98213.1"/>
    </source>
</evidence>
<dbReference type="InterPro" id="IPR038062">
    <property type="entry name" value="ScdA-like_N_sf"/>
</dbReference>
<protein>
    <recommendedName>
        <fullName evidence="2">DUF1858 domain-containing protein</fullName>
    </recommendedName>
</protein>
<sequence>MKAETINPDLTVDEIMRRWPATIRVFLTFRMGCVGCPIGGFHTLWHACEEHGIDPGGVLEALDAAVRRAPPQPLPSATPTSLCGSSNTMR</sequence>
<feature type="region of interest" description="Disordered" evidence="1">
    <location>
        <begin position="69"/>
        <end position="90"/>
    </location>
</feature>
<proteinExistence type="predicted"/>
<dbReference type="EMBL" id="EU910858">
    <property type="protein sequence ID" value="ACF98213.1"/>
    <property type="molecule type" value="Genomic_DNA"/>
</dbReference>
<reference evidence="3" key="1">
    <citation type="journal article" date="2009" name="Appl. Environ. Microbiol.">
        <title>Characterization of denitrification gene clusters of soil bacteria via a metagenomic approach.</title>
        <authorList>
            <person name="Demaneche S."/>
            <person name="Philippot L."/>
            <person name="David M.M."/>
            <person name="Navarro E."/>
            <person name="Vogel T.M."/>
            <person name="Simonet P."/>
        </authorList>
    </citation>
    <scope>NUCLEOTIDE SEQUENCE</scope>
</reference>
<evidence type="ECO:0000259" key="2">
    <source>
        <dbReference type="Pfam" id="PF08984"/>
    </source>
</evidence>
<dbReference type="InterPro" id="IPR015077">
    <property type="entry name" value="DUF1858"/>
</dbReference>
<dbReference type="AlphaFoldDB" id="B8R957"/>
<dbReference type="Pfam" id="PF08984">
    <property type="entry name" value="DUF1858"/>
    <property type="match status" value="1"/>
</dbReference>
<dbReference type="PANTHER" id="PTHR39341">
    <property type="entry name" value="BSL7085 PROTEIN"/>
    <property type="match status" value="1"/>
</dbReference>
<accession>B8R957</accession>
<dbReference type="Gene3D" id="1.10.3910.10">
    <property type="entry name" value="SP0561-like"/>
    <property type="match status" value="1"/>
</dbReference>
<dbReference type="NCBIfam" id="TIGR03980">
    <property type="entry name" value="prismane_assoc"/>
    <property type="match status" value="1"/>
</dbReference>
<dbReference type="SUPFAM" id="SSF140683">
    <property type="entry name" value="SP0561-like"/>
    <property type="match status" value="1"/>
</dbReference>
<evidence type="ECO:0000256" key="1">
    <source>
        <dbReference type="SAM" id="MobiDB-lite"/>
    </source>
</evidence>
<feature type="compositionally biased region" description="Polar residues" evidence="1">
    <location>
        <begin position="77"/>
        <end position="90"/>
    </location>
</feature>
<feature type="domain" description="DUF1858" evidence="2">
    <location>
        <begin position="6"/>
        <end position="55"/>
    </location>
</feature>
<name>B8R957_9BACT</name>
<dbReference type="InterPro" id="IPR023883">
    <property type="entry name" value="CHP03980_redox-disulphide"/>
</dbReference>
<organism evidence="3">
    <name type="scientific">uncultured bacterium 1114</name>
    <dbReference type="NCBI Taxonomy" id="548901"/>
    <lineage>
        <taxon>Bacteria</taxon>
        <taxon>environmental samples</taxon>
    </lineage>
</organism>
<dbReference type="PANTHER" id="PTHR39341:SF1">
    <property type="entry name" value="DUF1858 DOMAIN-CONTAINING PROTEIN"/>
    <property type="match status" value="1"/>
</dbReference>